<organism evidence="2 3">
    <name type="scientific">Trapa incisa</name>
    <dbReference type="NCBI Taxonomy" id="236973"/>
    <lineage>
        <taxon>Eukaryota</taxon>
        <taxon>Viridiplantae</taxon>
        <taxon>Streptophyta</taxon>
        <taxon>Embryophyta</taxon>
        <taxon>Tracheophyta</taxon>
        <taxon>Spermatophyta</taxon>
        <taxon>Magnoliopsida</taxon>
        <taxon>eudicotyledons</taxon>
        <taxon>Gunneridae</taxon>
        <taxon>Pentapetalae</taxon>
        <taxon>rosids</taxon>
        <taxon>malvids</taxon>
        <taxon>Myrtales</taxon>
        <taxon>Lythraceae</taxon>
        <taxon>Trapa</taxon>
    </lineage>
</organism>
<protein>
    <submittedName>
        <fullName evidence="2">Uncharacterized protein</fullName>
    </submittedName>
</protein>
<gene>
    <name evidence="2" type="ORF">SAY87_028973</name>
</gene>
<comment type="caution">
    <text evidence="2">The sequence shown here is derived from an EMBL/GenBank/DDBJ whole genome shotgun (WGS) entry which is preliminary data.</text>
</comment>
<evidence type="ECO:0000313" key="2">
    <source>
        <dbReference type="EMBL" id="KAK4773954.1"/>
    </source>
</evidence>
<evidence type="ECO:0000256" key="1">
    <source>
        <dbReference type="SAM" id="MobiDB-lite"/>
    </source>
</evidence>
<dbReference type="Proteomes" id="UP001345219">
    <property type="component" value="Chromosome 22"/>
</dbReference>
<feature type="compositionally biased region" description="Basic and acidic residues" evidence="1">
    <location>
        <begin position="83"/>
        <end position="94"/>
    </location>
</feature>
<sequence>MSPKEEKSNPEIFHSQQNQASRSDELCLQNPEIISGIQFVDPQTTKVESIFPSDEVLRHGTRNLGLMPFYDGILSASGDGRIDGDSHLYQHPEDYGMTGNSLDLTGSHP</sequence>
<dbReference type="AlphaFoldDB" id="A0AAN7KYT0"/>
<evidence type="ECO:0000313" key="3">
    <source>
        <dbReference type="Proteomes" id="UP001345219"/>
    </source>
</evidence>
<reference evidence="2 3" key="1">
    <citation type="journal article" date="2023" name="Hortic Res">
        <title>Pangenome of water caltrop reveals structural variations and asymmetric subgenome divergence after allopolyploidization.</title>
        <authorList>
            <person name="Zhang X."/>
            <person name="Chen Y."/>
            <person name="Wang L."/>
            <person name="Yuan Y."/>
            <person name="Fang M."/>
            <person name="Shi L."/>
            <person name="Lu R."/>
            <person name="Comes H.P."/>
            <person name="Ma Y."/>
            <person name="Chen Y."/>
            <person name="Huang G."/>
            <person name="Zhou Y."/>
            <person name="Zheng Z."/>
            <person name="Qiu Y."/>
        </authorList>
    </citation>
    <scope>NUCLEOTIDE SEQUENCE [LARGE SCALE GENOMIC DNA]</scope>
    <source>
        <tissue evidence="2">Roots</tissue>
    </source>
</reference>
<dbReference type="EMBL" id="JAXIOK010000004">
    <property type="protein sequence ID" value="KAK4773954.1"/>
    <property type="molecule type" value="Genomic_DNA"/>
</dbReference>
<keyword evidence="3" id="KW-1185">Reference proteome</keyword>
<name>A0AAN7KYT0_9MYRT</name>
<proteinExistence type="predicted"/>
<feature type="region of interest" description="Disordered" evidence="1">
    <location>
        <begin position="83"/>
        <end position="109"/>
    </location>
</feature>
<accession>A0AAN7KYT0</accession>
<feature type="compositionally biased region" description="Polar residues" evidence="1">
    <location>
        <begin position="98"/>
        <end position="109"/>
    </location>
</feature>
<feature type="region of interest" description="Disordered" evidence="1">
    <location>
        <begin position="1"/>
        <end position="24"/>
    </location>
</feature>